<comment type="caution">
    <text evidence="1">The sequence shown here is derived from an EMBL/GenBank/DDBJ whole genome shotgun (WGS) entry which is preliminary data.</text>
</comment>
<sequence length="104" mass="11569">PAVFTERALTGKLHIHRLLDDSDPKVFDGRRYKVLLTGQAEVSQLAADLGKTVYFMANYRDEGDVATYRSVMLFKSMRDVTAVDPSETYFSCSVELVSAEGNSV</sequence>
<dbReference type="AlphaFoldDB" id="A0A0F9IXB5"/>
<evidence type="ECO:0000313" key="1">
    <source>
        <dbReference type="EMBL" id="KKL91712.1"/>
    </source>
</evidence>
<protein>
    <submittedName>
        <fullName evidence="1">Uncharacterized protein</fullName>
    </submittedName>
</protein>
<organism evidence="1">
    <name type="scientific">marine sediment metagenome</name>
    <dbReference type="NCBI Taxonomy" id="412755"/>
    <lineage>
        <taxon>unclassified sequences</taxon>
        <taxon>metagenomes</taxon>
        <taxon>ecological metagenomes</taxon>
    </lineage>
</organism>
<feature type="non-terminal residue" evidence="1">
    <location>
        <position position="1"/>
    </location>
</feature>
<dbReference type="EMBL" id="LAZR01019662">
    <property type="protein sequence ID" value="KKL91712.1"/>
    <property type="molecule type" value="Genomic_DNA"/>
</dbReference>
<gene>
    <name evidence="1" type="ORF">LCGC14_1891940</name>
</gene>
<name>A0A0F9IXB5_9ZZZZ</name>
<accession>A0A0F9IXB5</accession>
<reference evidence="1" key="1">
    <citation type="journal article" date="2015" name="Nature">
        <title>Complex archaea that bridge the gap between prokaryotes and eukaryotes.</title>
        <authorList>
            <person name="Spang A."/>
            <person name="Saw J.H."/>
            <person name="Jorgensen S.L."/>
            <person name="Zaremba-Niedzwiedzka K."/>
            <person name="Martijn J."/>
            <person name="Lind A.E."/>
            <person name="van Eijk R."/>
            <person name="Schleper C."/>
            <person name="Guy L."/>
            <person name="Ettema T.J."/>
        </authorList>
    </citation>
    <scope>NUCLEOTIDE SEQUENCE</scope>
</reference>
<proteinExistence type="predicted"/>